<dbReference type="Proteomes" id="UP001254770">
    <property type="component" value="Unassembled WGS sequence"/>
</dbReference>
<sequence>MESTLAVVVPCYNEEEMLDYTAEKLHIKLNELMNQGKISHKSYIVFVDDGSKDQTWNKISKLSQDNSIFIGIKLSKNQGHQNALLAGLMSVKNHCDMCISIDADLQDDINCFDSMIEKFYEGNEIVYGVRNNRDKDTAFKKITAQSYYKILNKLGANIVYNHADFRLMSNLALEGLSHFSEVNLFLRGLVPLIGYRSSSVYYVREERMAGESKYPLKKMLFFAFEGITSLSVSLLRFITFLGGIVSLVSILMLIYILMRHFQNETISGWSSLIVSVWFLGGIILFSLGIIGEYVGKIYLETKRRPKYIIEEISQCKRVD</sequence>
<feature type="transmembrane region" description="Helical" evidence="7">
    <location>
        <begin position="269"/>
        <end position="294"/>
    </location>
</feature>
<feature type="transmembrane region" description="Helical" evidence="7">
    <location>
        <begin position="234"/>
        <end position="257"/>
    </location>
</feature>
<dbReference type="RefSeq" id="WP_222225629.1">
    <property type="nucleotide sequence ID" value="NZ_CP081846.1"/>
</dbReference>
<dbReference type="SUPFAM" id="SSF53448">
    <property type="entry name" value="Nucleotide-diphospho-sugar transferases"/>
    <property type="match status" value="1"/>
</dbReference>
<evidence type="ECO:0000256" key="5">
    <source>
        <dbReference type="ARBA" id="ARBA00022989"/>
    </source>
</evidence>
<evidence type="ECO:0000313" key="9">
    <source>
        <dbReference type="EMBL" id="MDT2542933.1"/>
    </source>
</evidence>
<evidence type="ECO:0000256" key="6">
    <source>
        <dbReference type="ARBA" id="ARBA00023136"/>
    </source>
</evidence>
<comment type="caution">
    <text evidence="9">The sequence shown here is derived from an EMBL/GenBank/DDBJ whole genome shotgun (WGS) entry which is preliminary data.</text>
</comment>
<name>A0AAW8T108_9ENTE</name>
<dbReference type="CDD" id="cd04187">
    <property type="entry name" value="DPM1_like_bac"/>
    <property type="match status" value="1"/>
</dbReference>
<dbReference type="GO" id="GO:0016757">
    <property type="term" value="F:glycosyltransferase activity"/>
    <property type="evidence" value="ECO:0007669"/>
    <property type="project" value="UniProtKB-KW"/>
</dbReference>
<evidence type="ECO:0000256" key="3">
    <source>
        <dbReference type="ARBA" id="ARBA00022679"/>
    </source>
</evidence>
<dbReference type="PANTHER" id="PTHR48090:SF1">
    <property type="entry name" value="PROPHAGE BACTOPRENOL GLUCOSYL TRANSFERASE HOMOLOG"/>
    <property type="match status" value="1"/>
</dbReference>
<feature type="domain" description="Glycosyltransferase 2-like" evidence="8">
    <location>
        <begin position="7"/>
        <end position="170"/>
    </location>
</feature>
<protein>
    <submittedName>
        <fullName evidence="9">Glycosyltransferase family 2 protein</fullName>
    </submittedName>
</protein>
<accession>A0AAW8T108</accession>
<evidence type="ECO:0000256" key="4">
    <source>
        <dbReference type="ARBA" id="ARBA00022692"/>
    </source>
</evidence>
<gene>
    <name evidence="9" type="ORF">P7D69_01055</name>
</gene>
<evidence type="ECO:0000256" key="7">
    <source>
        <dbReference type="SAM" id="Phobius"/>
    </source>
</evidence>
<organism evidence="9 10">
    <name type="scientific">Enterococcus raffinosus</name>
    <dbReference type="NCBI Taxonomy" id="71452"/>
    <lineage>
        <taxon>Bacteria</taxon>
        <taxon>Bacillati</taxon>
        <taxon>Bacillota</taxon>
        <taxon>Bacilli</taxon>
        <taxon>Lactobacillales</taxon>
        <taxon>Enterococcaceae</taxon>
        <taxon>Enterococcus</taxon>
    </lineage>
</organism>
<keyword evidence="6 7" id="KW-0472">Membrane</keyword>
<evidence type="ECO:0000256" key="1">
    <source>
        <dbReference type="ARBA" id="ARBA00004141"/>
    </source>
</evidence>
<dbReference type="Pfam" id="PF00535">
    <property type="entry name" value="Glycos_transf_2"/>
    <property type="match status" value="1"/>
</dbReference>
<reference evidence="9" key="1">
    <citation type="submission" date="2023-03" db="EMBL/GenBank/DDBJ databases">
        <authorList>
            <person name="Shen W."/>
            <person name="Cai J."/>
        </authorList>
    </citation>
    <scope>NUCLEOTIDE SEQUENCE</scope>
    <source>
        <strain evidence="9">Y15</strain>
    </source>
</reference>
<keyword evidence="4 7" id="KW-0812">Transmembrane</keyword>
<keyword evidence="5 7" id="KW-1133">Transmembrane helix</keyword>
<proteinExistence type="predicted"/>
<dbReference type="AlphaFoldDB" id="A0AAW8T108"/>
<dbReference type="PANTHER" id="PTHR48090">
    <property type="entry name" value="UNDECAPRENYL-PHOSPHATE 4-DEOXY-4-FORMAMIDO-L-ARABINOSE TRANSFERASE-RELATED"/>
    <property type="match status" value="1"/>
</dbReference>
<comment type="subcellular location">
    <subcellularLocation>
        <location evidence="1">Membrane</location>
        <topology evidence="1">Multi-pass membrane protein</topology>
    </subcellularLocation>
</comment>
<keyword evidence="2" id="KW-0328">Glycosyltransferase</keyword>
<dbReference type="InterPro" id="IPR050256">
    <property type="entry name" value="Glycosyltransferase_2"/>
</dbReference>
<evidence type="ECO:0000256" key="2">
    <source>
        <dbReference type="ARBA" id="ARBA00022676"/>
    </source>
</evidence>
<dbReference type="InterPro" id="IPR029044">
    <property type="entry name" value="Nucleotide-diphossugar_trans"/>
</dbReference>
<evidence type="ECO:0000259" key="8">
    <source>
        <dbReference type="Pfam" id="PF00535"/>
    </source>
</evidence>
<dbReference type="GO" id="GO:0005886">
    <property type="term" value="C:plasma membrane"/>
    <property type="evidence" value="ECO:0007669"/>
    <property type="project" value="TreeGrafter"/>
</dbReference>
<keyword evidence="3" id="KW-0808">Transferase</keyword>
<evidence type="ECO:0000313" key="10">
    <source>
        <dbReference type="Proteomes" id="UP001254770"/>
    </source>
</evidence>
<dbReference type="Gene3D" id="3.90.550.10">
    <property type="entry name" value="Spore Coat Polysaccharide Biosynthesis Protein SpsA, Chain A"/>
    <property type="match status" value="1"/>
</dbReference>
<dbReference type="InterPro" id="IPR001173">
    <property type="entry name" value="Glyco_trans_2-like"/>
</dbReference>
<dbReference type="EMBL" id="JARPXL010000001">
    <property type="protein sequence ID" value="MDT2542933.1"/>
    <property type="molecule type" value="Genomic_DNA"/>
</dbReference>